<proteinExistence type="predicted"/>
<protein>
    <submittedName>
        <fullName evidence="1">Uncharacterized protein</fullName>
    </submittedName>
</protein>
<reference evidence="1 2" key="1">
    <citation type="submission" date="2011-09" db="EMBL/GenBank/DDBJ databases">
        <title>The draft genome of Treponema saccharophilum DSM 2985.</title>
        <authorList>
            <consortium name="US DOE Joint Genome Institute (JGI-PGF)"/>
            <person name="Lucas S."/>
            <person name="Copeland A."/>
            <person name="Lapidus A."/>
            <person name="Glavina del Rio T."/>
            <person name="Dalin E."/>
            <person name="Tice H."/>
            <person name="Bruce D."/>
            <person name="Goodwin L."/>
            <person name="Pitluck S."/>
            <person name="Peters L."/>
            <person name="Kyrpides N."/>
            <person name="Mavromatis K."/>
            <person name="Ivanova N."/>
            <person name="Markowitz V."/>
            <person name="Cheng J.-F."/>
            <person name="Hugenholtz P."/>
            <person name="Woyke T."/>
            <person name="Wu D."/>
            <person name="Gronow S."/>
            <person name="Wellnitz S."/>
            <person name="Brambilla E."/>
            <person name="Klenk H.-P."/>
            <person name="Eisen J.A."/>
        </authorList>
    </citation>
    <scope>NUCLEOTIDE SEQUENCE [LARGE SCALE GENOMIC DNA]</scope>
    <source>
        <strain evidence="1 2">DSM 2985</strain>
    </source>
</reference>
<dbReference type="STRING" id="907348.TresaDRAFT_1441"/>
<gene>
    <name evidence="1" type="ORF">TresaDRAFT_1441</name>
</gene>
<dbReference type="PATRIC" id="fig|907348.3.peg.1221"/>
<sequence length="236" mass="26411">MRTFSKLIFTAFSFGKDSFLKRLLSGFFALCLIALGNSAFAFESSLGIDFGEKIHWEDGNPYNAHSFALHFDLSGDNFGIKPFFAFSFSESLLSNMADGVVEYNYAEKGFAETVGVKPYFMFRKTENAASYIGILFSLNFYQESRETSKVTVDGLEWNENYTTGELGFFVGNRWIVSERITVFAECDFSSGLFSKTTTFELDGTAVDNYKSAMFGGGGTTSWRLNITPRVGVSWKL</sequence>
<dbReference type="AlphaFoldDB" id="H7EK18"/>
<organism evidence="1 2">
    <name type="scientific">Treponema saccharophilum DSM 2985</name>
    <dbReference type="NCBI Taxonomy" id="907348"/>
    <lineage>
        <taxon>Bacteria</taxon>
        <taxon>Pseudomonadati</taxon>
        <taxon>Spirochaetota</taxon>
        <taxon>Spirochaetia</taxon>
        <taxon>Spirochaetales</taxon>
        <taxon>Treponemataceae</taxon>
        <taxon>Treponema</taxon>
    </lineage>
</organism>
<evidence type="ECO:0000313" key="1">
    <source>
        <dbReference type="EMBL" id="EIC02105.1"/>
    </source>
</evidence>
<evidence type="ECO:0000313" key="2">
    <source>
        <dbReference type="Proteomes" id="UP000003571"/>
    </source>
</evidence>
<dbReference type="EMBL" id="AGRW01000043">
    <property type="protein sequence ID" value="EIC02105.1"/>
    <property type="molecule type" value="Genomic_DNA"/>
</dbReference>
<comment type="caution">
    <text evidence="1">The sequence shown here is derived from an EMBL/GenBank/DDBJ whole genome shotgun (WGS) entry which is preliminary data.</text>
</comment>
<accession>H7EK18</accession>
<dbReference type="Proteomes" id="UP000003571">
    <property type="component" value="Unassembled WGS sequence"/>
</dbReference>
<keyword evidence="2" id="KW-1185">Reference proteome</keyword>
<name>H7EK18_9SPIR</name>